<sequence>MSEEKALVLSETLVNDLIPNTSISPEALTKICDRLPELHRAKSAVGRKNSQTTSTLMTMTMLADSPYRQMKQCLSQIDSKRNALIEAHFNTKKNKVKIDRWEDSDNELDKVKAEQARVGMEQMRSSAENAMKEIGMYQDIYDEIRTSHGIPVDWDEEDFESSEIENAIRMGFRQSIQNLMSTGKIAISTVEYWEQFGIHPMVGEKLTRDYMASVEQEITGGKLPSVQSMHLFLDQMVETFKDEHKHSLKRIGVDAIVNHSYIYKKKKKDIDDDIEDTKFGE</sequence>
<protein>
    <submittedName>
        <fullName evidence="1">Uncharacterized protein</fullName>
    </submittedName>
</protein>
<reference evidence="1" key="1">
    <citation type="submission" date="2018-05" db="EMBL/GenBank/DDBJ databases">
        <authorList>
            <person name="Lanie J.A."/>
            <person name="Ng W.-L."/>
            <person name="Kazmierczak K.M."/>
            <person name="Andrzejewski T.M."/>
            <person name="Davidsen T.M."/>
            <person name="Wayne K.J."/>
            <person name="Tettelin H."/>
            <person name="Glass J.I."/>
            <person name="Rusch D."/>
            <person name="Podicherti R."/>
            <person name="Tsui H.-C.T."/>
            <person name="Winkler M.E."/>
        </authorList>
    </citation>
    <scope>NUCLEOTIDE SEQUENCE</scope>
</reference>
<dbReference type="AlphaFoldDB" id="A0A382EP02"/>
<dbReference type="EMBL" id="UINC01045212">
    <property type="protein sequence ID" value="SVB51693.1"/>
    <property type="molecule type" value="Genomic_DNA"/>
</dbReference>
<name>A0A382EP02_9ZZZZ</name>
<organism evidence="1">
    <name type="scientific">marine metagenome</name>
    <dbReference type="NCBI Taxonomy" id="408172"/>
    <lineage>
        <taxon>unclassified sequences</taxon>
        <taxon>metagenomes</taxon>
        <taxon>ecological metagenomes</taxon>
    </lineage>
</organism>
<evidence type="ECO:0000313" key="1">
    <source>
        <dbReference type="EMBL" id="SVB51693.1"/>
    </source>
</evidence>
<gene>
    <name evidence="1" type="ORF">METZ01_LOCUS204547</name>
</gene>
<proteinExistence type="predicted"/>
<accession>A0A382EP02</accession>